<reference evidence="3 4" key="1">
    <citation type="submission" date="2019-08" db="EMBL/GenBank/DDBJ databases">
        <title>In-depth cultivation of the pig gut microbiome towards novel bacterial diversity and tailored functional studies.</title>
        <authorList>
            <person name="Wylensek D."/>
            <person name="Hitch T.C.A."/>
            <person name="Clavel T."/>
        </authorList>
    </citation>
    <scope>NUCLEOTIDE SEQUENCE [LARGE SCALE GENOMIC DNA]</scope>
    <source>
        <strain evidence="3 4">WCA-470BD-2E</strain>
    </source>
</reference>
<evidence type="ECO:0008006" key="5">
    <source>
        <dbReference type="Google" id="ProtNLM"/>
    </source>
</evidence>
<dbReference type="AlphaFoldDB" id="A0A844FLD7"/>
<keyword evidence="2" id="KW-0812">Transmembrane</keyword>
<protein>
    <recommendedName>
        <fullName evidence="5">MP1</fullName>
    </recommendedName>
</protein>
<evidence type="ECO:0000313" key="3">
    <source>
        <dbReference type="EMBL" id="MST79198.1"/>
    </source>
</evidence>
<sequence>MSFITIIMIVLAAIVILAILSVFFKAFIALLPVGIVVALGLWLYYRFYYKKHHEDLPSSGTFSDFQDFFQGFDSQEPASGRKHARNVTTKDVKDDDQED</sequence>
<evidence type="ECO:0000313" key="4">
    <source>
        <dbReference type="Proteomes" id="UP000452141"/>
    </source>
</evidence>
<dbReference type="RefSeq" id="WP_154486330.1">
    <property type="nucleotide sequence ID" value="NZ_JAQYBB010000151.1"/>
</dbReference>
<organism evidence="3 4">
    <name type="scientific">Lactobacillus equicursoris</name>
    <dbReference type="NCBI Taxonomy" id="420645"/>
    <lineage>
        <taxon>Bacteria</taxon>
        <taxon>Bacillati</taxon>
        <taxon>Bacillota</taxon>
        <taxon>Bacilli</taxon>
        <taxon>Lactobacillales</taxon>
        <taxon>Lactobacillaceae</taxon>
        <taxon>Lactobacillus</taxon>
    </lineage>
</organism>
<feature type="transmembrane region" description="Helical" evidence="2">
    <location>
        <begin position="7"/>
        <end position="24"/>
    </location>
</feature>
<evidence type="ECO:0000256" key="1">
    <source>
        <dbReference type="SAM" id="MobiDB-lite"/>
    </source>
</evidence>
<keyword evidence="2" id="KW-1133">Transmembrane helix</keyword>
<proteinExistence type="predicted"/>
<name>A0A844FLD7_9LACO</name>
<dbReference type="EMBL" id="VUMW01000002">
    <property type="protein sequence ID" value="MST79198.1"/>
    <property type="molecule type" value="Genomic_DNA"/>
</dbReference>
<keyword evidence="2" id="KW-0472">Membrane</keyword>
<gene>
    <name evidence="3" type="ORF">FYJ61_01610</name>
</gene>
<dbReference type="Proteomes" id="UP000452141">
    <property type="component" value="Unassembled WGS sequence"/>
</dbReference>
<comment type="caution">
    <text evidence="3">The sequence shown here is derived from an EMBL/GenBank/DDBJ whole genome shotgun (WGS) entry which is preliminary data.</text>
</comment>
<accession>A0A844FLD7</accession>
<feature type="transmembrane region" description="Helical" evidence="2">
    <location>
        <begin position="30"/>
        <end position="49"/>
    </location>
</feature>
<evidence type="ECO:0000256" key="2">
    <source>
        <dbReference type="SAM" id="Phobius"/>
    </source>
</evidence>
<feature type="region of interest" description="Disordered" evidence="1">
    <location>
        <begin position="73"/>
        <end position="99"/>
    </location>
</feature>